<dbReference type="PANTHER" id="PTHR46250">
    <property type="entry name" value="MYB/SANT-LIKE DNA-BINDING DOMAIN PROTEIN-RELATED"/>
    <property type="match status" value="1"/>
</dbReference>
<comment type="caution">
    <text evidence="3">The sequence shown here is derived from an EMBL/GenBank/DDBJ whole genome shotgun (WGS) entry which is preliminary data.</text>
</comment>
<feature type="region of interest" description="Disordered" evidence="1">
    <location>
        <begin position="210"/>
        <end position="237"/>
    </location>
</feature>
<dbReference type="EMBL" id="WHWC01000001">
    <property type="protein sequence ID" value="KAG8390827.1"/>
    <property type="molecule type" value="Genomic_DNA"/>
</dbReference>
<feature type="domain" description="Myb/SANT-like" evidence="2">
    <location>
        <begin position="31"/>
        <end position="126"/>
    </location>
</feature>
<dbReference type="Proteomes" id="UP000826271">
    <property type="component" value="Unassembled WGS sequence"/>
</dbReference>
<evidence type="ECO:0000313" key="4">
    <source>
        <dbReference type="Proteomes" id="UP000826271"/>
    </source>
</evidence>
<protein>
    <recommendedName>
        <fullName evidence="2">Myb/SANT-like domain-containing protein</fullName>
    </recommendedName>
</protein>
<proteinExistence type="predicted"/>
<feature type="compositionally biased region" description="Polar residues" evidence="1">
    <location>
        <begin position="210"/>
        <end position="219"/>
    </location>
</feature>
<evidence type="ECO:0000259" key="2">
    <source>
        <dbReference type="Pfam" id="PF12776"/>
    </source>
</evidence>
<dbReference type="InterPro" id="IPR024752">
    <property type="entry name" value="Myb/SANT-like_dom"/>
</dbReference>
<dbReference type="PANTHER" id="PTHR46250:SF15">
    <property type="entry name" value="OS01G0523800 PROTEIN"/>
    <property type="match status" value="1"/>
</dbReference>
<name>A0AAV6YF44_9LAMI</name>
<evidence type="ECO:0000313" key="3">
    <source>
        <dbReference type="EMBL" id="KAG8390827.1"/>
    </source>
</evidence>
<reference evidence="3" key="1">
    <citation type="submission" date="2019-10" db="EMBL/GenBank/DDBJ databases">
        <authorList>
            <person name="Zhang R."/>
            <person name="Pan Y."/>
            <person name="Wang J."/>
            <person name="Ma R."/>
            <person name="Yu S."/>
        </authorList>
    </citation>
    <scope>NUCLEOTIDE SEQUENCE</scope>
    <source>
        <strain evidence="3">LA-IB0</strain>
        <tissue evidence="3">Leaf</tissue>
    </source>
</reference>
<dbReference type="AlphaFoldDB" id="A0AAV6YF44"/>
<gene>
    <name evidence="3" type="ORF">BUALT_Bualt01G0124000</name>
</gene>
<evidence type="ECO:0000256" key="1">
    <source>
        <dbReference type="SAM" id="MobiDB-lite"/>
    </source>
</evidence>
<keyword evidence="4" id="KW-1185">Reference proteome</keyword>
<accession>A0AAV6YF44</accession>
<organism evidence="3 4">
    <name type="scientific">Buddleja alternifolia</name>
    <dbReference type="NCBI Taxonomy" id="168488"/>
    <lineage>
        <taxon>Eukaryota</taxon>
        <taxon>Viridiplantae</taxon>
        <taxon>Streptophyta</taxon>
        <taxon>Embryophyta</taxon>
        <taxon>Tracheophyta</taxon>
        <taxon>Spermatophyta</taxon>
        <taxon>Magnoliopsida</taxon>
        <taxon>eudicotyledons</taxon>
        <taxon>Gunneridae</taxon>
        <taxon>Pentapetalae</taxon>
        <taxon>asterids</taxon>
        <taxon>lamiids</taxon>
        <taxon>Lamiales</taxon>
        <taxon>Scrophulariaceae</taxon>
        <taxon>Buddlejeae</taxon>
        <taxon>Buddleja</taxon>
    </lineage>
</organism>
<sequence length="329" mass="37738">MCNDYLLGMELPSSRQTKGQEKKIDKRRRCWLTKEEEVLIVALKDIIYKGWKCETGFRTGYLRLLEKAMVKAFPRTDIRAEPHINSKIHVWKKSYGSLTSMFGVSGISWNNSTKMIDAQDDAWDLYVKTDSNARTMRYKSWPYYPDWCEIFGKDRAPRENAEDYVDAVQEMEANKGDAVQEMETNKRKEKEAAAEFGCCVFEGVDSENEMSVCQPQSNGTEKKQAPKKRKMSSSSDCNSDPFVEAINVFCDKLDARFDDIAKRIGFEYDVSNARKEVYGALGRIPGLLVREKLTVAKFLVNKTADLDLFFSLPDKDRAEMVNMILAGQY</sequence>
<dbReference type="Pfam" id="PF12776">
    <property type="entry name" value="Myb_DNA-bind_3"/>
    <property type="match status" value="1"/>
</dbReference>